<dbReference type="InterPro" id="IPR046341">
    <property type="entry name" value="SET_dom_sf"/>
</dbReference>
<dbReference type="Pfam" id="PF00856">
    <property type="entry name" value="SET"/>
    <property type="match status" value="1"/>
</dbReference>
<evidence type="ECO:0000313" key="3">
    <source>
        <dbReference type="EMBL" id="KAF8818136.1"/>
    </source>
</evidence>
<evidence type="ECO:0000259" key="2">
    <source>
        <dbReference type="PROSITE" id="PS50280"/>
    </source>
</evidence>
<feature type="region of interest" description="Disordered" evidence="1">
    <location>
        <begin position="396"/>
        <end position="456"/>
    </location>
</feature>
<dbReference type="GO" id="GO:0008168">
    <property type="term" value="F:methyltransferase activity"/>
    <property type="evidence" value="ECO:0007669"/>
    <property type="project" value="UniProtKB-KW"/>
</dbReference>
<feature type="region of interest" description="Disordered" evidence="1">
    <location>
        <begin position="687"/>
        <end position="710"/>
    </location>
</feature>
<dbReference type="PROSITE" id="PS50280">
    <property type="entry name" value="SET"/>
    <property type="match status" value="1"/>
</dbReference>
<sequence length="1093" mass="123200">MQEQGLSIPFNADSSSVGISKFGNSSATDTSVTFSQNQIPCATQEELNPNKITMECPYLEKQLFEDMYACDSAEDLPEKSFHRPSISEIPSDETYSKPSLNVCNPQNQCMTNGILTHDARDANRKSEWNENDRTISSHLPASKACCTIGQNASNSESIPENASVTLKLSNNLTSEDTKECQSDPSSEFPDFLKNGQGKDALSNGPMLSRLQLAEKRNEADTSTGEKSSASSSNTVPDEVHLFLYNALKEIVDFTKKDAFPVLWLNKNDISGLLSIPLGSELGLWGCWTNRGLCFLMDISHMPIPAIFPYKATDRVNYLPFVVIGLHRYEGHFFKGLVPCEQTLSRFTITNKSCNASSPSFQPPVTEKEAVKVPEASPLSLGTKIVSPISSSDLLEASFPQDEKKEVSGVKKEAEEKESEACFDSFHSNENISGTAPPKPNTRSRTHAGQTSWPLHNGPESSVDTGLMSAAPLISKQDAARNKKKWHPRGQGLIYSKWKSVSLLHDEEIRYLSFLVSPSYTQRHLFTTVTDIALSIKTRISRYRPPKKIRKSMKTWNSGPTSGPICGELPPLGAKIPDLCENRKKPVWKWEYQIEDEDTQGFDATMGLPSLLANECAVLSGKRKNNSLRCNVSLANHRVNSALSQSYSFSVENLNENKFTETPSTQLHFIEVAQIDEKEMCDTTRMESLSLSDQTTPQEKSERSTTIATTDLSTSIPPIRESEELVVLDNGLHVKEGTLLRIIYPNEYPGCYEEDCIPIYRRETLSKCLSKVVELSKEGYLDLSPMNIGQFAYRLFWGIALISGGKIESAVEELVPMNSNKRFKRKSPWNYEISKSIEENRKQKRLRGEAYRERVIQLEEIRQRNLELRFEEMKKYFDEDTQIKRGKRLEWEKNEVDGVCHKNRHPPFPDCDTKSLIEAVIDESTGLFKRPLSSLTELQRRTIYQACIRLNLNAPIKLTLIPNKGRGVVAADVIHKHDFILEYRGELITEKEARERDSKYDRSRTNKGSFMFYFKHNSRNFVLDATDENASLGPARLINHSKNHPNLIAKTTMVGDVARLFFCASRTISEHEELLVDYGVRDPTVILKHPWLSD</sequence>
<name>A0ABQ7J4P1_9APIC</name>
<gene>
    <name evidence="3" type="primary">SET8</name>
    <name evidence="3" type="ORF">IE077_002186</name>
</gene>
<evidence type="ECO:0000256" key="1">
    <source>
        <dbReference type="SAM" id="MobiDB-lite"/>
    </source>
</evidence>
<feature type="domain" description="SET" evidence="2">
    <location>
        <begin position="953"/>
        <end position="1078"/>
    </location>
</feature>
<feature type="region of interest" description="Disordered" evidence="1">
    <location>
        <begin position="174"/>
        <end position="205"/>
    </location>
</feature>
<feature type="region of interest" description="Disordered" evidence="1">
    <location>
        <begin position="214"/>
        <end position="233"/>
    </location>
</feature>
<dbReference type="Proteomes" id="UP000823046">
    <property type="component" value="Unassembled WGS sequence"/>
</dbReference>
<keyword evidence="3" id="KW-0808">Transferase</keyword>
<evidence type="ECO:0000313" key="4">
    <source>
        <dbReference type="Proteomes" id="UP000823046"/>
    </source>
</evidence>
<dbReference type="GO" id="GO:0032259">
    <property type="term" value="P:methylation"/>
    <property type="evidence" value="ECO:0007669"/>
    <property type="project" value="UniProtKB-KW"/>
</dbReference>
<reference evidence="3 4" key="1">
    <citation type="journal article" date="2020" name="bioRxiv">
        <title>Metabolic contributions of an alphaproteobacterial endosymbiont in the apicomplexan Cardiosporidium cionae.</title>
        <authorList>
            <person name="Hunter E.S."/>
            <person name="Paight C.J."/>
            <person name="Lane C.E."/>
        </authorList>
    </citation>
    <scope>NUCLEOTIDE SEQUENCE [LARGE SCALE GENOMIC DNA]</scope>
    <source>
        <strain evidence="3">ESH_2018</strain>
    </source>
</reference>
<protein>
    <submittedName>
        <fullName evidence="3">Histone lysine methyltransferase SET8</fullName>
    </submittedName>
</protein>
<dbReference type="SMART" id="SM00317">
    <property type="entry name" value="SET"/>
    <property type="match status" value="1"/>
</dbReference>
<feature type="compositionally biased region" description="Basic and acidic residues" evidence="1">
    <location>
        <begin position="400"/>
        <end position="414"/>
    </location>
</feature>
<dbReference type="InterPro" id="IPR051760">
    <property type="entry name" value="KMT5A"/>
</dbReference>
<proteinExistence type="predicted"/>
<comment type="caution">
    <text evidence="3">The sequence shown here is derived from an EMBL/GenBank/DDBJ whole genome shotgun (WGS) entry which is preliminary data.</text>
</comment>
<dbReference type="PANTHER" id="PTHR46167">
    <property type="entry name" value="N-LYSINE METHYLTRANSFERASE KMT5A"/>
    <property type="match status" value="1"/>
</dbReference>
<accession>A0ABQ7J4P1</accession>
<keyword evidence="3" id="KW-0489">Methyltransferase</keyword>
<dbReference type="InterPro" id="IPR001214">
    <property type="entry name" value="SET_dom"/>
</dbReference>
<dbReference type="Gene3D" id="2.170.270.10">
    <property type="entry name" value="SET domain"/>
    <property type="match status" value="1"/>
</dbReference>
<keyword evidence="4" id="KW-1185">Reference proteome</keyword>
<dbReference type="SUPFAM" id="SSF82199">
    <property type="entry name" value="SET domain"/>
    <property type="match status" value="1"/>
</dbReference>
<organism evidence="3 4">
    <name type="scientific">Cardiosporidium cionae</name>
    <dbReference type="NCBI Taxonomy" id="476202"/>
    <lineage>
        <taxon>Eukaryota</taxon>
        <taxon>Sar</taxon>
        <taxon>Alveolata</taxon>
        <taxon>Apicomplexa</taxon>
        <taxon>Aconoidasida</taxon>
        <taxon>Nephromycida</taxon>
        <taxon>Cardiosporidium</taxon>
    </lineage>
</organism>
<dbReference type="PANTHER" id="PTHR46167:SF1">
    <property type="entry name" value="N-LYSINE METHYLTRANSFERASE KMT5A"/>
    <property type="match status" value="1"/>
</dbReference>
<feature type="compositionally biased region" description="Polar residues" evidence="1">
    <location>
        <begin position="440"/>
        <end position="456"/>
    </location>
</feature>
<dbReference type="EMBL" id="JADAQX010001102">
    <property type="protein sequence ID" value="KAF8818136.1"/>
    <property type="molecule type" value="Genomic_DNA"/>
</dbReference>